<evidence type="ECO:0000313" key="2">
    <source>
        <dbReference type="Proteomes" id="UP000823851"/>
    </source>
</evidence>
<reference evidence="1" key="1">
    <citation type="journal article" date="2021" name="PeerJ">
        <title>Extensive microbial diversity within the chicken gut microbiome revealed by metagenomics and culture.</title>
        <authorList>
            <person name="Gilroy R."/>
            <person name="Ravi A."/>
            <person name="Getino M."/>
            <person name="Pursley I."/>
            <person name="Horton D.L."/>
            <person name="Alikhan N.F."/>
            <person name="Baker D."/>
            <person name="Gharbi K."/>
            <person name="Hall N."/>
            <person name="Watson M."/>
            <person name="Adriaenssens E.M."/>
            <person name="Foster-Nyarko E."/>
            <person name="Jarju S."/>
            <person name="Secka A."/>
            <person name="Antonio M."/>
            <person name="Oren A."/>
            <person name="Chaudhuri R.R."/>
            <person name="La Ragione R."/>
            <person name="Hildebrand F."/>
            <person name="Pallen M.J."/>
        </authorList>
    </citation>
    <scope>NUCLEOTIDE SEQUENCE</scope>
    <source>
        <strain evidence="1">ChiHjej8B7-25341</strain>
    </source>
</reference>
<proteinExistence type="predicted"/>
<sequence>VFAKGALQAAKFLKDQPAGLYDMGDVIGG</sequence>
<dbReference type="EMBL" id="DWUW01000285">
    <property type="protein sequence ID" value="HJD32263.1"/>
    <property type="molecule type" value="Genomic_DNA"/>
</dbReference>
<gene>
    <name evidence="1" type="ORF">H9912_10025</name>
</gene>
<comment type="caution">
    <text evidence="1">The sequence shown here is derived from an EMBL/GenBank/DDBJ whole genome shotgun (WGS) entry which is preliminary data.</text>
</comment>
<protein>
    <submittedName>
        <fullName evidence="1">4-hydroxy-tetrahydrodipicolinate reductase</fullName>
    </submittedName>
</protein>
<accession>A0A9D2U1I0</accession>
<reference evidence="1" key="2">
    <citation type="submission" date="2021-04" db="EMBL/GenBank/DDBJ databases">
        <authorList>
            <person name="Gilroy R."/>
        </authorList>
    </citation>
    <scope>NUCLEOTIDE SEQUENCE</scope>
    <source>
        <strain evidence="1">ChiHjej8B7-25341</strain>
    </source>
</reference>
<feature type="non-terminal residue" evidence="1">
    <location>
        <position position="1"/>
    </location>
</feature>
<dbReference type="AlphaFoldDB" id="A0A9D2U1I0"/>
<dbReference type="Gene3D" id="3.40.50.720">
    <property type="entry name" value="NAD(P)-binding Rossmann-like Domain"/>
    <property type="match status" value="1"/>
</dbReference>
<dbReference type="InterPro" id="IPR036291">
    <property type="entry name" value="NAD(P)-bd_dom_sf"/>
</dbReference>
<organism evidence="1 2">
    <name type="scientific">Candidatus Eisenbergiella stercorigallinarum</name>
    <dbReference type="NCBI Taxonomy" id="2838557"/>
    <lineage>
        <taxon>Bacteria</taxon>
        <taxon>Bacillati</taxon>
        <taxon>Bacillota</taxon>
        <taxon>Clostridia</taxon>
        <taxon>Lachnospirales</taxon>
        <taxon>Lachnospiraceae</taxon>
        <taxon>Eisenbergiella</taxon>
    </lineage>
</organism>
<name>A0A9D2U1I0_9FIRM</name>
<dbReference type="Proteomes" id="UP000823851">
    <property type="component" value="Unassembled WGS sequence"/>
</dbReference>
<dbReference type="SUPFAM" id="SSF51735">
    <property type="entry name" value="NAD(P)-binding Rossmann-fold domains"/>
    <property type="match status" value="1"/>
</dbReference>
<evidence type="ECO:0000313" key="1">
    <source>
        <dbReference type="EMBL" id="HJD32263.1"/>
    </source>
</evidence>